<dbReference type="GO" id="GO:0008168">
    <property type="term" value="F:methyltransferase activity"/>
    <property type="evidence" value="ECO:0007669"/>
    <property type="project" value="UniProtKB-KW"/>
</dbReference>
<sequence>MNTPSNEPVRANIVPPLVEGRLTEWLLRTFALLVMAFIVTRWGYAWWINPSRWTALLLLVSEGYTLMLVLLARRATHRDLSVMAMVATIYAVCYVVLLAPQGTAHLAPEWVGAALLLASMAWQFTAKIVLGRSFGLLPAQRGLVMVGPYRIVRHPIYFGYLIGHIGFLLANFSWRNAAVLALLYVAQVVRIQREEAMLASSDANYRRYQQRVRWRLLPLVY</sequence>
<evidence type="ECO:0000256" key="2">
    <source>
        <dbReference type="ARBA" id="ARBA00022692"/>
    </source>
</evidence>
<evidence type="ECO:0000313" key="7">
    <source>
        <dbReference type="Proteomes" id="UP000008332"/>
    </source>
</evidence>
<gene>
    <name evidence="6" type="ordered locus">Rfer_0786</name>
</gene>
<feature type="transmembrane region" description="Helical" evidence="5">
    <location>
        <begin position="53"/>
        <end position="73"/>
    </location>
</feature>
<keyword evidence="4 5" id="KW-0472">Membrane</keyword>
<proteinExistence type="predicted"/>
<dbReference type="STRING" id="338969.Rfer_0786"/>
<dbReference type="InterPro" id="IPR007318">
    <property type="entry name" value="Phopholipid_MeTrfase"/>
</dbReference>
<dbReference type="Pfam" id="PF04191">
    <property type="entry name" value="PEMT"/>
    <property type="match status" value="1"/>
</dbReference>
<feature type="transmembrane region" description="Helical" evidence="5">
    <location>
        <begin position="80"/>
        <end position="98"/>
    </location>
</feature>
<evidence type="ECO:0000256" key="5">
    <source>
        <dbReference type="SAM" id="Phobius"/>
    </source>
</evidence>
<accession>Q220L7</accession>
<dbReference type="Proteomes" id="UP000008332">
    <property type="component" value="Chromosome"/>
</dbReference>
<dbReference type="EMBL" id="CP000267">
    <property type="protein sequence ID" value="ABD68536.1"/>
    <property type="molecule type" value="Genomic_DNA"/>
</dbReference>
<dbReference type="AlphaFoldDB" id="Q220L7"/>
<evidence type="ECO:0000256" key="4">
    <source>
        <dbReference type="ARBA" id="ARBA00023136"/>
    </source>
</evidence>
<protein>
    <submittedName>
        <fullName evidence="6">Isoprenylcysteine carboxyl methyltransferase</fullName>
    </submittedName>
</protein>
<comment type="subcellular location">
    <subcellularLocation>
        <location evidence="1">Endomembrane system</location>
        <topology evidence="1">Multi-pass membrane protein</topology>
    </subcellularLocation>
</comment>
<keyword evidence="2 5" id="KW-0812">Transmembrane</keyword>
<keyword evidence="6" id="KW-0489">Methyltransferase</keyword>
<dbReference type="Gene3D" id="1.20.120.1630">
    <property type="match status" value="1"/>
</dbReference>
<dbReference type="PANTHER" id="PTHR43847:SF1">
    <property type="entry name" value="BLL3993 PROTEIN"/>
    <property type="match status" value="1"/>
</dbReference>
<feature type="transmembrane region" description="Helical" evidence="5">
    <location>
        <begin position="110"/>
        <end position="130"/>
    </location>
</feature>
<dbReference type="HOGENOM" id="CLU_106302_0_0_4"/>
<organism evidence="6 7">
    <name type="scientific">Albidiferax ferrireducens (strain ATCC BAA-621 / DSM 15236 / T118)</name>
    <name type="common">Rhodoferax ferrireducens</name>
    <dbReference type="NCBI Taxonomy" id="338969"/>
    <lineage>
        <taxon>Bacteria</taxon>
        <taxon>Pseudomonadati</taxon>
        <taxon>Pseudomonadota</taxon>
        <taxon>Betaproteobacteria</taxon>
        <taxon>Burkholderiales</taxon>
        <taxon>Comamonadaceae</taxon>
        <taxon>Rhodoferax</taxon>
    </lineage>
</organism>
<keyword evidence="7" id="KW-1185">Reference proteome</keyword>
<evidence type="ECO:0000313" key="6">
    <source>
        <dbReference type="EMBL" id="ABD68536.1"/>
    </source>
</evidence>
<dbReference type="KEGG" id="rfr:Rfer_0786"/>
<dbReference type="RefSeq" id="WP_011463109.1">
    <property type="nucleotide sequence ID" value="NC_007908.1"/>
</dbReference>
<dbReference type="GO" id="GO:0032259">
    <property type="term" value="P:methylation"/>
    <property type="evidence" value="ECO:0007669"/>
    <property type="project" value="UniProtKB-KW"/>
</dbReference>
<dbReference type="InterPro" id="IPR052527">
    <property type="entry name" value="Metal_cation-efflux_comp"/>
</dbReference>
<keyword evidence="6" id="KW-0808">Transferase</keyword>
<keyword evidence="3 5" id="KW-1133">Transmembrane helix</keyword>
<name>Q220L7_ALBFT</name>
<feature type="transmembrane region" description="Helical" evidence="5">
    <location>
        <begin position="25"/>
        <end position="47"/>
    </location>
</feature>
<evidence type="ECO:0000256" key="3">
    <source>
        <dbReference type="ARBA" id="ARBA00022989"/>
    </source>
</evidence>
<evidence type="ECO:0000256" key="1">
    <source>
        <dbReference type="ARBA" id="ARBA00004127"/>
    </source>
</evidence>
<dbReference type="eggNOG" id="COG2020">
    <property type="taxonomic scope" value="Bacteria"/>
</dbReference>
<reference evidence="7" key="1">
    <citation type="submission" date="2006-02" db="EMBL/GenBank/DDBJ databases">
        <title>Complete sequence of chromosome of Rhodoferax ferrireducens DSM 15236.</title>
        <authorList>
            <person name="Copeland A."/>
            <person name="Lucas S."/>
            <person name="Lapidus A."/>
            <person name="Barry K."/>
            <person name="Detter J.C."/>
            <person name="Glavina del Rio T."/>
            <person name="Hammon N."/>
            <person name="Israni S."/>
            <person name="Pitluck S."/>
            <person name="Brettin T."/>
            <person name="Bruce D."/>
            <person name="Han C."/>
            <person name="Tapia R."/>
            <person name="Gilna P."/>
            <person name="Kiss H."/>
            <person name="Schmutz J."/>
            <person name="Larimer F."/>
            <person name="Land M."/>
            <person name="Kyrpides N."/>
            <person name="Ivanova N."/>
            <person name="Richardson P."/>
        </authorList>
    </citation>
    <scope>NUCLEOTIDE SEQUENCE [LARGE SCALE GENOMIC DNA]</scope>
    <source>
        <strain evidence="7">ATCC BAA-621 / DSM 15236 / T118</strain>
    </source>
</reference>
<dbReference type="GO" id="GO:0012505">
    <property type="term" value="C:endomembrane system"/>
    <property type="evidence" value="ECO:0007669"/>
    <property type="project" value="UniProtKB-SubCell"/>
</dbReference>
<feature type="transmembrane region" description="Helical" evidence="5">
    <location>
        <begin position="151"/>
        <end position="174"/>
    </location>
</feature>
<dbReference type="PANTHER" id="PTHR43847">
    <property type="entry name" value="BLL3993 PROTEIN"/>
    <property type="match status" value="1"/>
</dbReference>